<dbReference type="OrthoDB" id="121941at2157"/>
<sequence length="325" mass="36919">MRSSKSGKKDIIQRENAVSEIMGVALLLGIVVIMLSFEGAFIFARSGPDDLPHANLQEWMDTSEEKIYLKHCSGEPIKIEELEIVASINNTRYVYNSSNAYTETGSNGYWELGEVITLDAGSEWALDLKDYHEIDLYLVDTPTKELIQKSRLTTDFRRDPYVIGWITPRGGARDTSNGGSATLADVQKENDTFWTIYKTPTKNGTETDPNIYQEIDFGVNPCLYGYRPGDSLSNVTLKIVYRTNDNSILKIRLRFYDVDSPSNWFYREIALPEKNAFTAVYIPLTDYINSTEDLADFTVRLEAVTNADEHSHKEVNIDYLGLWIE</sequence>
<organism evidence="3 4">
    <name type="scientific">Methanosarcina horonobensis HB-1 = JCM 15518</name>
    <dbReference type="NCBI Taxonomy" id="1434110"/>
    <lineage>
        <taxon>Archaea</taxon>
        <taxon>Methanobacteriati</taxon>
        <taxon>Methanobacteriota</taxon>
        <taxon>Stenosarchaea group</taxon>
        <taxon>Methanomicrobia</taxon>
        <taxon>Methanosarcinales</taxon>
        <taxon>Methanosarcinaceae</taxon>
        <taxon>Methanosarcina</taxon>
    </lineage>
</organism>
<dbReference type="Proteomes" id="UP000033101">
    <property type="component" value="Chromosome"/>
</dbReference>
<dbReference type="GeneID" id="25419474"/>
<protein>
    <recommendedName>
        <fullName evidence="2">Archaeal Type IV pilin N-terminal domain-containing protein</fullName>
    </recommendedName>
</protein>
<evidence type="ECO:0000313" key="4">
    <source>
        <dbReference type="Proteomes" id="UP000033101"/>
    </source>
</evidence>
<keyword evidence="1" id="KW-1133">Transmembrane helix</keyword>
<dbReference type="HOGENOM" id="CLU_074281_0_0_2"/>
<evidence type="ECO:0000259" key="2">
    <source>
        <dbReference type="Pfam" id="PF07790"/>
    </source>
</evidence>
<proteinExistence type="predicted"/>
<dbReference type="PANTHER" id="PTHR38138">
    <property type="entry name" value="VNG6441H"/>
    <property type="match status" value="1"/>
</dbReference>
<dbReference type="InterPro" id="IPR012859">
    <property type="entry name" value="Pilin_N_archaeal"/>
</dbReference>
<dbReference type="KEGG" id="mhor:MSHOH_3891"/>
<evidence type="ECO:0000313" key="3">
    <source>
        <dbReference type="EMBL" id="AKB80374.1"/>
    </source>
</evidence>
<dbReference type="PATRIC" id="fig|1434110.4.peg.4960"/>
<evidence type="ECO:0000256" key="1">
    <source>
        <dbReference type="SAM" id="Phobius"/>
    </source>
</evidence>
<accession>A0A0E3SE26</accession>
<dbReference type="STRING" id="1434110.MSHOH_3891"/>
<feature type="domain" description="Archaeal Type IV pilin N-terminal" evidence="2">
    <location>
        <begin position="16"/>
        <end position="91"/>
    </location>
</feature>
<keyword evidence="1" id="KW-0472">Membrane</keyword>
<keyword evidence="1" id="KW-0812">Transmembrane</keyword>
<keyword evidence="4" id="KW-1185">Reference proteome</keyword>
<name>A0A0E3SE26_9EURY</name>
<feature type="transmembrane region" description="Helical" evidence="1">
    <location>
        <begin position="21"/>
        <end position="44"/>
    </location>
</feature>
<reference evidence="3 4" key="1">
    <citation type="submission" date="2014-07" db="EMBL/GenBank/DDBJ databases">
        <title>Methanogenic archaea and the global carbon cycle.</title>
        <authorList>
            <person name="Henriksen J.R."/>
            <person name="Luke J."/>
            <person name="Reinhart S."/>
            <person name="Benedict M.N."/>
            <person name="Youngblut N.D."/>
            <person name="Metcalf M.E."/>
            <person name="Whitaker R.J."/>
            <person name="Metcalf W.W."/>
        </authorList>
    </citation>
    <scope>NUCLEOTIDE SEQUENCE [LARGE SCALE GENOMIC DNA]</scope>
    <source>
        <strain evidence="3 4">HB-1</strain>
    </source>
</reference>
<dbReference type="PANTHER" id="PTHR38138:SF1">
    <property type="entry name" value="ARCHAEAL TYPE IV PILIN N-TERMINAL DOMAIN-CONTAINING PROTEIN"/>
    <property type="match status" value="1"/>
</dbReference>
<dbReference type="EMBL" id="CP009516">
    <property type="protein sequence ID" value="AKB80374.1"/>
    <property type="molecule type" value="Genomic_DNA"/>
</dbReference>
<dbReference type="Pfam" id="PF07790">
    <property type="entry name" value="Pilin_N"/>
    <property type="match status" value="1"/>
</dbReference>
<dbReference type="AlphaFoldDB" id="A0A0E3SE26"/>
<gene>
    <name evidence="3" type="ORF">MSHOH_3891</name>
</gene>
<dbReference type="RefSeq" id="WP_052730954.1">
    <property type="nucleotide sequence ID" value="NZ_BBCW01000020.1"/>
</dbReference>